<protein>
    <recommendedName>
        <fullName evidence="1">AttH domain-containing protein</fullName>
    </recommendedName>
</protein>
<dbReference type="Proteomes" id="UP000185772">
    <property type="component" value="Unassembled WGS sequence"/>
</dbReference>
<evidence type="ECO:0000313" key="3">
    <source>
        <dbReference type="Proteomes" id="UP000185772"/>
    </source>
</evidence>
<dbReference type="EMBL" id="MSKM01000021">
    <property type="protein sequence ID" value="OLO53306.1"/>
    <property type="molecule type" value="Genomic_DNA"/>
</dbReference>
<dbReference type="Gene3D" id="2.40.370.10">
    <property type="entry name" value="AttH-like domain"/>
    <property type="match status" value="1"/>
</dbReference>
<dbReference type="InterPro" id="IPR023374">
    <property type="entry name" value="AttH-like_dom_sf"/>
</dbReference>
<comment type="caution">
    <text evidence="2">The sequence shown here is derived from an EMBL/GenBank/DDBJ whole genome shotgun (WGS) entry which is preliminary data.</text>
</comment>
<dbReference type="Pfam" id="PF07143">
    <property type="entry name" value="CrtC"/>
    <property type="match status" value="1"/>
</dbReference>
<sequence length="338" mass="38649">MGAPPPLGPDFLEWHYFTAPLSGANGHEYFLFLCSFNFSGETYRNEITKGHPEQLPADLVPIVTSAHLSDYTDAMVRGGDGLSLVDPLAAHNESRNALVVRGGPSEYDIDLAYEGDNLIVRARTDIYECELTCSGAEEVMWMRDSLDKDGFIREGGQSERSFYYSLPRLPFRGWLRYTDDEGDEVRTDVTGQGWVDRQWGEFMTRSWEWTSFRFADGDRLNTYNFGNGYQVCTFLDREGVTTSYPGFRVIQNGYLRTPADSWVSWGWDYEVPVKDGWYRLVPMSDKDIISSDMNTFFEGLSRVLDREGRQVGWAVTESMDTRVMHNGPHDLFNHFPKS</sequence>
<proteinExistence type="predicted"/>
<dbReference type="SUPFAM" id="SSF159245">
    <property type="entry name" value="AttH-like"/>
    <property type="match status" value="1"/>
</dbReference>
<name>A0A1Q8VY63_9ACTO</name>
<dbReference type="AlphaFoldDB" id="A0A1Q8VY63"/>
<dbReference type="PANTHER" id="PTHR38591">
    <property type="entry name" value="HYDROLASE"/>
    <property type="match status" value="1"/>
</dbReference>
<dbReference type="PANTHER" id="PTHR38591:SF1">
    <property type="entry name" value="BLL1000 PROTEIN"/>
    <property type="match status" value="1"/>
</dbReference>
<organism evidence="2 3">
    <name type="scientific">Actinomyces oris</name>
    <dbReference type="NCBI Taxonomy" id="544580"/>
    <lineage>
        <taxon>Bacteria</taxon>
        <taxon>Bacillati</taxon>
        <taxon>Actinomycetota</taxon>
        <taxon>Actinomycetes</taxon>
        <taxon>Actinomycetales</taxon>
        <taxon>Actinomycetaceae</taxon>
        <taxon>Actinomyces</taxon>
    </lineage>
</organism>
<gene>
    <name evidence="2" type="ORF">BKH27_06800</name>
</gene>
<reference evidence="2 3" key="1">
    <citation type="submission" date="2016-12" db="EMBL/GenBank/DDBJ databases">
        <title>Genomic comparison of strains in the 'Actinomyces naeslundii' group.</title>
        <authorList>
            <person name="Mughal S.R."/>
            <person name="Do T."/>
            <person name="Gilbert S.C."/>
            <person name="Witherden E.A."/>
            <person name="Didelot X."/>
            <person name="Beighton D."/>
        </authorList>
    </citation>
    <scope>NUCLEOTIDE SEQUENCE [LARGE SCALE GENOMIC DNA]</scope>
    <source>
        <strain evidence="2 3">MMRCO6-1</strain>
    </source>
</reference>
<dbReference type="InterPro" id="IPR010791">
    <property type="entry name" value="AttH_dom"/>
</dbReference>
<evidence type="ECO:0000259" key="1">
    <source>
        <dbReference type="Pfam" id="PF07143"/>
    </source>
</evidence>
<accession>A0A1Q8VY63</accession>
<evidence type="ECO:0000313" key="2">
    <source>
        <dbReference type="EMBL" id="OLO53306.1"/>
    </source>
</evidence>
<feature type="domain" description="AttH" evidence="1">
    <location>
        <begin position="13"/>
        <end position="201"/>
    </location>
</feature>